<dbReference type="PROSITE" id="PS50943">
    <property type="entry name" value="HTH_CROC1"/>
    <property type="match status" value="1"/>
</dbReference>
<dbReference type="Proteomes" id="UP000030853">
    <property type="component" value="Unassembled WGS sequence"/>
</dbReference>
<comment type="caution">
    <text evidence="2">The sequence shown here is derived from an EMBL/GenBank/DDBJ whole genome shotgun (WGS) entry which is preliminary data.</text>
</comment>
<protein>
    <submittedName>
        <fullName evidence="2">XRE family transcriptional regulator</fullName>
    </submittedName>
</protein>
<sequence length="111" mass="12786">MKKTMTPFEREAMLLDLLQQFIEEKLTHGQLLMQLRKKVLGFSQDRYASLAGISRRTLSDVEQDKESITLTTLNRAFKPLGLKLGLLPRQTHMMQVLLTNLIQHGESHDHS</sequence>
<dbReference type="CDD" id="cd00093">
    <property type="entry name" value="HTH_XRE"/>
    <property type="match status" value="1"/>
</dbReference>
<gene>
    <name evidence="2" type="ORF">QU24_01950</name>
</gene>
<name>A0A0B1RDL4_9GAMM</name>
<dbReference type="Pfam" id="PF01381">
    <property type="entry name" value="HTH_3"/>
    <property type="match status" value="1"/>
</dbReference>
<dbReference type="InterPro" id="IPR001387">
    <property type="entry name" value="Cro/C1-type_HTH"/>
</dbReference>
<proteinExistence type="predicted"/>
<evidence type="ECO:0000259" key="1">
    <source>
        <dbReference type="PROSITE" id="PS50943"/>
    </source>
</evidence>
<dbReference type="RefSeq" id="WP_039327840.1">
    <property type="nucleotide sequence ID" value="NZ_JTJJ01000010.1"/>
</dbReference>
<reference evidence="2 3" key="1">
    <citation type="submission" date="2014-11" db="EMBL/GenBank/DDBJ databases">
        <title>Genome sequencing of Pantoea rodasii ND03.</title>
        <authorList>
            <person name="Muhamad Yunos N.Y."/>
            <person name="Chan K.-G."/>
        </authorList>
    </citation>
    <scope>NUCLEOTIDE SEQUENCE [LARGE SCALE GENOMIC DNA]</scope>
    <source>
        <strain evidence="2 3">ND03</strain>
    </source>
</reference>
<dbReference type="EMBL" id="JTJJ01000010">
    <property type="protein sequence ID" value="KHJ69751.1"/>
    <property type="molecule type" value="Genomic_DNA"/>
</dbReference>
<organism evidence="2 3">
    <name type="scientific">Pantoea rodasii</name>
    <dbReference type="NCBI Taxonomy" id="1076549"/>
    <lineage>
        <taxon>Bacteria</taxon>
        <taxon>Pseudomonadati</taxon>
        <taxon>Pseudomonadota</taxon>
        <taxon>Gammaproteobacteria</taxon>
        <taxon>Enterobacterales</taxon>
        <taxon>Erwiniaceae</taxon>
        <taxon>Pantoea</taxon>
    </lineage>
</organism>
<dbReference type="GO" id="GO:0003677">
    <property type="term" value="F:DNA binding"/>
    <property type="evidence" value="ECO:0007669"/>
    <property type="project" value="InterPro"/>
</dbReference>
<accession>A0A0B1RDL4</accession>
<dbReference type="InterPro" id="IPR010982">
    <property type="entry name" value="Lambda_DNA-bd_dom_sf"/>
</dbReference>
<feature type="domain" description="HTH cro/C1-type" evidence="1">
    <location>
        <begin position="32"/>
        <end position="87"/>
    </location>
</feature>
<dbReference type="Gene3D" id="1.10.260.40">
    <property type="entry name" value="lambda repressor-like DNA-binding domains"/>
    <property type="match status" value="1"/>
</dbReference>
<evidence type="ECO:0000313" key="2">
    <source>
        <dbReference type="EMBL" id="KHJ69751.1"/>
    </source>
</evidence>
<dbReference type="AlphaFoldDB" id="A0A0B1RDL4"/>
<dbReference type="SUPFAM" id="SSF47413">
    <property type="entry name" value="lambda repressor-like DNA-binding domains"/>
    <property type="match status" value="1"/>
</dbReference>
<evidence type="ECO:0000313" key="3">
    <source>
        <dbReference type="Proteomes" id="UP000030853"/>
    </source>
</evidence>